<reference evidence="8 9" key="1">
    <citation type="journal article" date="2009" name="Appl. Environ. Microbiol.">
        <title>Three genomes from the phylum Acidobacteria provide insight into the lifestyles of these microorganisms in soils.</title>
        <authorList>
            <person name="Ward N.L."/>
            <person name="Challacombe J.F."/>
            <person name="Janssen P.H."/>
            <person name="Henrissat B."/>
            <person name="Coutinho P.M."/>
            <person name="Wu M."/>
            <person name="Xie G."/>
            <person name="Haft D.H."/>
            <person name="Sait M."/>
            <person name="Badger J."/>
            <person name="Barabote R.D."/>
            <person name="Bradley B."/>
            <person name="Brettin T.S."/>
            <person name="Brinkac L.M."/>
            <person name="Bruce D."/>
            <person name="Creasy T."/>
            <person name="Daugherty S.C."/>
            <person name="Davidsen T.M."/>
            <person name="DeBoy R.T."/>
            <person name="Detter J.C."/>
            <person name="Dodson R.J."/>
            <person name="Durkin A.S."/>
            <person name="Ganapathy A."/>
            <person name="Gwinn-Giglio M."/>
            <person name="Han C.S."/>
            <person name="Khouri H."/>
            <person name="Kiss H."/>
            <person name="Kothari S.P."/>
            <person name="Madupu R."/>
            <person name="Nelson K.E."/>
            <person name="Nelson W.C."/>
            <person name="Paulsen I."/>
            <person name="Penn K."/>
            <person name="Ren Q."/>
            <person name="Rosovitz M.J."/>
            <person name="Selengut J.D."/>
            <person name="Shrivastava S."/>
            <person name="Sullivan S.A."/>
            <person name="Tapia R."/>
            <person name="Thompson L.S."/>
            <person name="Watkins K.L."/>
            <person name="Yang Q."/>
            <person name="Yu C."/>
            <person name="Zafar N."/>
            <person name="Zhou L."/>
            <person name="Kuske C.R."/>
        </authorList>
    </citation>
    <scope>NUCLEOTIDE SEQUENCE [LARGE SCALE GENOMIC DNA]</scope>
    <source>
        <strain evidence="9">ATCC 51196 / DSM 11244 / BCRC 80197 / JCM 7670 / NBRC 15755 / NCIMB 13165 / 161</strain>
    </source>
</reference>
<dbReference type="AlphaFoldDB" id="C1F2N4"/>
<dbReference type="InParanoid" id="C1F2N4"/>
<sequence>MITAAGPNAHPHSGKPLDYTQNPMIVYWEMTQACPLACRHCRAEAVTMPHPCELNYDESRDLLRQIAAFGDPKPHLILTGGDPLQRLDLFSLIDEARDLGISVSITPAASKNLTLEKQRELKEHGIDSLGLSLDGSTAERHDAVRCVEGCFEQTLRALRDAATAGFPVQVNTLVSEETVDDLPAVYELLKQHEVMRWSLFFLIAVGRGRTLQPISAQHGENLMRWIYDISRKAPFAIKTTEAPSYRRVALEEMRANGMHAEEVHRTPVARGFGIRDGHGIVFVSNQGDIYPAGFLPLAAGNVRRNQLSFVYRHAPVFRDLHAPERFRGKCGRCEYRGLCGGSRARAFAYTGDPLASDPFCPYQPAHEPVALLHA</sequence>
<dbReference type="Gene3D" id="3.20.20.70">
    <property type="entry name" value="Aldolase class I"/>
    <property type="match status" value="1"/>
</dbReference>
<protein>
    <submittedName>
        <fullName evidence="8">Radical SAM domain protein</fullName>
    </submittedName>
</protein>
<evidence type="ECO:0000256" key="6">
    <source>
        <dbReference type="ARBA" id="ARBA00023014"/>
    </source>
</evidence>
<dbReference type="HOGENOM" id="CLU_009273_4_0_0"/>
<dbReference type="eggNOG" id="COG0535">
    <property type="taxonomic scope" value="Bacteria"/>
</dbReference>
<name>C1F2N4_ACIC5</name>
<dbReference type="PANTHER" id="PTHR11228">
    <property type="entry name" value="RADICAL SAM DOMAIN PROTEIN"/>
    <property type="match status" value="1"/>
</dbReference>
<dbReference type="InterPro" id="IPR006638">
    <property type="entry name" value="Elp3/MiaA/NifB-like_rSAM"/>
</dbReference>
<dbReference type="SUPFAM" id="SSF102114">
    <property type="entry name" value="Radical SAM enzymes"/>
    <property type="match status" value="1"/>
</dbReference>
<dbReference type="RefSeq" id="WP_015897758.1">
    <property type="nucleotide sequence ID" value="NC_012483.1"/>
</dbReference>
<dbReference type="PANTHER" id="PTHR11228:SF34">
    <property type="entry name" value="TUNGSTEN-CONTAINING ALDEHYDE FERREDOXIN OXIDOREDUCTASE COFACTOR MODIFYING PROTEIN"/>
    <property type="match status" value="1"/>
</dbReference>
<proteinExistence type="predicted"/>
<keyword evidence="9" id="KW-1185">Reference proteome</keyword>
<dbReference type="Proteomes" id="UP000002207">
    <property type="component" value="Chromosome"/>
</dbReference>
<dbReference type="SFLD" id="SFLDG01386">
    <property type="entry name" value="main_SPASM_domain-containing"/>
    <property type="match status" value="1"/>
</dbReference>
<dbReference type="CDD" id="cd01335">
    <property type="entry name" value="Radical_SAM"/>
    <property type="match status" value="1"/>
</dbReference>
<dbReference type="PIRSF" id="PIRSF037420">
    <property type="entry name" value="PQQ_syn_pqqE"/>
    <property type="match status" value="1"/>
</dbReference>
<dbReference type="SFLD" id="SFLDS00029">
    <property type="entry name" value="Radical_SAM"/>
    <property type="match status" value="1"/>
</dbReference>
<dbReference type="OrthoDB" id="9782387at2"/>
<evidence type="ECO:0000256" key="3">
    <source>
        <dbReference type="ARBA" id="ARBA00022691"/>
    </source>
</evidence>
<dbReference type="SMART" id="SM00729">
    <property type="entry name" value="Elp3"/>
    <property type="match status" value="1"/>
</dbReference>
<dbReference type="InterPro" id="IPR013785">
    <property type="entry name" value="Aldolase_TIM"/>
</dbReference>
<evidence type="ECO:0000313" key="8">
    <source>
        <dbReference type="EMBL" id="ACO32483.1"/>
    </source>
</evidence>
<dbReference type="Pfam" id="PF04055">
    <property type="entry name" value="Radical_SAM"/>
    <property type="match status" value="1"/>
</dbReference>
<gene>
    <name evidence="8" type="ordered locus">ACP_2694</name>
</gene>
<evidence type="ECO:0000256" key="1">
    <source>
        <dbReference type="ARBA" id="ARBA00001966"/>
    </source>
</evidence>
<dbReference type="SFLD" id="SFLDG01067">
    <property type="entry name" value="SPASM/twitch_domain_containing"/>
    <property type="match status" value="1"/>
</dbReference>
<dbReference type="InterPro" id="IPR017200">
    <property type="entry name" value="PqqE-like"/>
</dbReference>
<dbReference type="GO" id="GO:0046872">
    <property type="term" value="F:metal ion binding"/>
    <property type="evidence" value="ECO:0007669"/>
    <property type="project" value="UniProtKB-KW"/>
</dbReference>
<dbReference type="GO" id="GO:0051539">
    <property type="term" value="F:4 iron, 4 sulfur cluster binding"/>
    <property type="evidence" value="ECO:0007669"/>
    <property type="project" value="UniProtKB-KW"/>
</dbReference>
<keyword evidence="6" id="KW-0411">Iron-sulfur</keyword>
<dbReference type="InterPro" id="IPR058240">
    <property type="entry name" value="rSAM_sf"/>
</dbReference>
<dbReference type="EMBL" id="CP001472">
    <property type="protein sequence ID" value="ACO32483.1"/>
    <property type="molecule type" value="Genomic_DNA"/>
</dbReference>
<dbReference type="CDD" id="cd21123">
    <property type="entry name" value="SPASM_MftC-like"/>
    <property type="match status" value="1"/>
</dbReference>
<dbReference type="NCBIfam" id="TIGR04053">
    <property type="entry name" value="TIGR04053 family radical SAM/SPASM domain-containing protein"/>
    <property type="match status" value="1"/>
</dbReference>
<comment type="cofactor">
    <cofactor evidence="1">
        <name>[4Fe-4S] cluster</name>
        <dbReference type="ChEBI" id="CHEBI:49883"/>
    </cofactor>
</comment>
<dbReference type="InterPro" id="IPR007197">
    <property type="entry name" value="rSAM"/>
</dbReference>
<dbReference type="PROSITE" id="PS51918">
    <property type="entry name" value="RADICAL_SAM"/>
    <property type="match status" value="1"/>
</dbReference>
<organism evidence="8 9">
    <name type="scientific">Acidobacterium capsulatum (strain ATCC 51196 / DSM 11244 / BCRC 80197 / JCM 7670 / NBRC 15755 / NCIMB 13165 / 161)</name>
    <dbReference type="NCBI Taxonomy" id="240015"/>
    <lineage>
        <taxon>Bacteria</taxon>
        <taxon>Pseudomonadati</taxon>
        <taxon>Acidobacteriota</taxon>
        <taxon>Terriglobia</taxon>
        <taxon>Terriglobales</taxon>
        <taxon>Acidobacteriaceae</taxon>
        <taxon>Acidobacterium</taxon>
    </lineage>
</organism>
<keyword evidence="3" id="KW-0949">S-adenosyl-L-methionine</keyword>
<evidence type="ECO:0000313" key="9">
    <source>
        <dbReference type="Proteomes" id="UP000002207"/>
    </source>
</evidence>
<evidence type="ECO:0000256" key="5">
    <source>
        <dbReference type="ARBA" id="ARBA00023004"/>
    </source>
</evidence>
<keyword evidence="4" id="KW-0479">Metal-binding</keyword>
<feature type="domain" description="Radical SAM core" evidence="7">
    <location>
        <begin position="20"/>
        <end position="232"/>
    </location>
</feature>
<evidence type="ECO:0000259" key="7">
    <source>
        <dbReference type="PROSITE" id="PS51918"/>
    </source>
</evidence>
<evidence type="ECO:0000256" key="4">
    <source>
        <dbReference type="ARBA" id="ARBA00022723"/>
    </source>
</evidence>
<accession>C1F2N4</accession>
<keyword evidence="5" id="KW-0408">Iron</keyword>
<dbReference type="InterPro" id="IPR050377">
    <property type="entry name" value="Radical_SAM_PqqE_MftC-like"/>
</dbReference>
<dbReference type="GO" id="GO:0003824">
    <property type="term" value="F:catalytic activity"/>
    <property type="evidence" value="ECO:0007669"/>
    <property type="project" value="InterPro"/>
</dbReference>
<dbReference type="STRING" id="240015.ACP_2694"/>
<dbReference type="KEGG" id="aca:ACP_2694"/>
<evidence type="ECO:0000256" key="2">
    <source>
        <dbReference type="ARBA" id="ARBA00022485"/>
    </source>
</evidence>
<keyword evidence="2" id="KW-0004">4Fe-4S</keyword>